<evidence type="ECO:0000256" key="6">
    <source>
        <dbReference type="ARBA" id="ARBA00022679"/>
    </source>
</evidence>
<dbReference type="NCBIfam" id="TIGR02946">
    <property type="entry name" value="acyl_WS_DGAT"/>
    <property type="match status" value="1"/>
</dbReference>
<evidence type="ECO:0000256" key="11">
    <source>
        <dbReference type="RuleBase" id="RU361241"/>
    </source>
</evidence>
<keyword evidence="5 11" id="KW-0444">Lipid biosynthesis</keyword>
<evidence type="ECO:0000313" key="15">
    <source>
        <dbReference type="Proteomes" id="UP000679307"/>
    </source>
</evidence>
<feature type="domain" description="O-acyltransferase WSD1 C-terminal" evidence="13">
    <location>
        <begin position="331"/>
        <end position="474"/>
    </location>
</feature>
<dbReference type="InterPro" id="IPR014292">
    <property type="entry name" value="Acyl_transf_WS/DGAT"/>
</dbReference>
<evidence type="ECO:0000256" key="2">
    <source>
        <dbReference type="ARBA" id="ARBA00005189"/>
    </source>
</evidence>
<keyword evidence="9 11" id="KW-0012">Acyltransferase</keyword>
<dbReference type="EMBL" id="CP075371">
    <property type="protein sequence ID" value="QVT81428.1"/>
    <property type="molecule type" value="Genomic_DNA"/>
</dbReference>
<comment type="catalytic activity">
    <reaction evidence="10 11">
        <text>an acyl-CoA + a 1,2-diacyl-sn-glycerol = a triacyl-sn-glycerol + CoA</text>
        <dbReference type="Rhea" id="RHEA:10868"/>
        <dbReference type="ChEBI" id="CHEBI:17815"/>
        <dbReference type="ChEBI" id="CHEBI:57287"/>
        <dbReference type="ChEBI" id="CHEBI:58342"/>
        <dbReference type="ChEBI" id="CHEBI:64615"/>
        <dbReference type="EC" id="2.3.1.20"/>
    </reaction>
</comment>
<comment type="similarity">
    <text evidence="3 11">Belongs to the long-chain O-acyltransferase family.</text>
</comment>
<dbReference type="SUPFAM" id="SSF52777">
    <property type="entry name" value="CoA-dependent acyltransferases"/>
    <property type="match status" value="1"/>
</dbReference>
<gene>
    <name evidence="14" type="primary">tgs2</name>
    <name evidence="14" type="ORF">ENKNEFLB_03838</name>
</gene>
<evidence type="ECO:0000256" key="5">
    <source>
        <dbReference type="ARBA" id="ARBA00022516"/>
    </source>
</evidence>
<dbReference type="Proteomes" id="UP000679307">
    <property type="component" value="Chromosome"/>
</dbReference>
<dbReference type="Pfam" id="PF03007">
    <property type="entry name" value="WS_DGAT_cat"/>
    <property type="match status" value="1"/>
</dbReference>
<proteinExistence type="inferred from homology"/>
<dbReference type="PANTHER" id="PTHR31650">
    <property type="entry name" value="O-ACYLTRANSFERASE (WSD1-LIKE) FAMILY PROTEIN"/>
    <property type="match status" value="1"/>
</dbReference>
<sequence>MVLPLDPTASAFLFAENRHMPMHVGALQIFQRPDGAGDDFVRRLYEGARDVSELNPLFLRRPRRSKRLGGQWVWEPDDQYDPEHHVRHSALPQPGRIRELLELCGRLHGTRLARERPLWEAHVIEGLDDGRVALYTKVHHSLMDGVSAVRLIGGVLSEDPDERGMEAAWAASSLERIKARRAADRDASGGGSGGDGDGYGRGLLDLPVSVVRSALGISAEAAGMPAALLRTLTKGVLDQTSAISLHAPRTMFNTEITGARRFAAEDWPVERLKAVAHASGTTLNDVVLAMCSGAVRTYLSDLGDLPDSSLVAMVPVGLKAKQSHLASADGGNAVGAVMVRMATDLDDAGDRLATIHASMQDGKDALASMTPAQIVAMSALGQTPAILTPMLKLQGVVRPPYNLIISNVPGPRNTLYWNGARLDGSYPLSIPINGMALNITCTSYDGNLAFGLTGCRRTVPHLQRLLAHLDDEVVALEKAVGVPGAA</sequence>
<name>A0ABX8EQ23_9ACTN</name>
<comment type="pathway">
    <text evidence="1 11">Glycerolipid metabolism; triacylglycerol biosynthesis.</text>
</comment>
<evidence type="ECO:0000259" key="12">
    <source>
        <dbReference type="Pfam" id="PF03007"/>
    </source>
</evidence>
<dbReference type="GO" id="GO:0004144">
    <property type="term" value="F:diacylglycerol O-acyltransferase activity"/>
    <property type="evidence" value="ECO:0007669"/>
    <property type="project" value="UniProtKB-EC"/>
</dbReference>
<keyword evidence="7 11" id="KW-0319">Glycerol metabolism</keyword>
<dbReference type="InterPro" id="IPR045034">
    <property type="entry name" value="O-acyltransferase_WSD1-like"/>
</dbReference>
<dbReference type="Gene3D" id="3.30.559.10">
    <property type="entry name" value="Chloramphenicol acetyltransferase-like domain"/>
    <property type="match status" value="1"/>
</dbReference>
<dbReference type="InterPro" id="IPR009721">
    <property type="entry name" value="O-acyltransferase_WSD1_C"/>
</dbReference>
<reference evidence="14 15" key="1">
    <citation type="submission" date="2021-05" db="EMBL/GenBank/DDBJ databases">
        <title>Complete genome of Nocardioides aquaticus KCTC 9944T isolated from meromictic and hypersaline Ekho Lake, Antarctica.</title>
        <authorList>
            <person name="Hwang K."/>
            <person name="Kim K.M."/>
            <person name="Choe H."/>
        </authorList>
    </citation>
    <scope>NUCLEOTIDE SEQUENCE [LARGE SCALE GENOMIC DNA]</scope>
    <source>
        <strain evidence="14 15">KCTC 9944</strain>
    </source>
</reference>
<organism evidence="14 15">
    <name type="scientific">Nocardioides aquaticus</name>
    <dbReference type="NCBI Taxonomy" id="160826"/>
    <lineage>
        <taxon>Bacteria</taxon>
        <taxon>Bacillati</taxon>
        <taxon>Actinomycetota</taxon>
        <taxon>Actinomycetes</taxon>
        <taxon>Propionibacteriales</taxon>
        <taxon>Nocardioidaceae</taxon>
        <taxon>Nocardioides</taxon>
    </lineage>
</organism>
<evidence type="ECO:0000256" key="1">
    <source>
        <dbReference type="ARBA" id="ARBA00004771"/>
    </source>
</evidence>
<dbReference type="InterPro" id="IPR004255">
    <property type="entry name" value="O-acyltransferase_WSD1_N"/>
</dbReference>
<feature type="domain" description="O-acyltransferase WSD1-like N-terminal" evidence="12">
    <location>
        <begin position="7"/>
        <end position="287"/>
    </location>
</feature>
<evidence type="ECO:0000256" key="4">
    <source>
        <dbReference type="ARBA" id="ARBA00013244"/>
    </source>
</evidence>
<keyword evidence="8 11" id="KW-0443">Lipid metabolism</keyword>
<dbReference type="Pfam" id="PF06974">
    <property type="entry name" value="WS_DGAT_C"/>
    <property type="match status" value="1"/>
</dbReference>
<dbReference type="EC" id="2.3.1.20" evidence="4 11"/>
<keyword evidence="15" id="KW-1185">Reference proteome</keyword>
<accession>A0ABX8EQ23</accession>
<keyword evidence="6 11" id="KW-0808">Transferase</keyword>
<evidence type="ECO:0000256" key="7">
    <source>
        <dbReference type="ARBA" id="ARBA00022798"/>
    </source>
</evidence>
<comment type="pathway">
    <text evidence="2">Lipid metabolism.</text>
</comment>
<evidence type="ECO:0000313" key="14">
    <source>
        <dbReference type="EMBL" id="QVT81428.1"/>
    </source>
</evidence>
<dbReference type="PANTHER" id="PTHR31650:SF1">
    <property type="entry name" value="WAX ESTER SYNTHASE_DIACYLGLYCEROL ACYLTRANSFERASE 4-RELATED"/>
    <property type="match status" value="1"/>
</dbReference>
<evidence type="ECO:0000256" key="10">
    <source>
        <dbReference type="ARBA" id="ARBA00048109"/>
    </source>
</evidence>
<evidence type="ECO:0000256" key="3">
    <source>
        <dbReference type="ARBA" id="ARBA00009587"/>
    </source>
</evidence>
<evidence type="ECO:0000259" key="13">
    <source>
        <dbReference type="Pfam" id="PF06974"/>
    </source>
</evidence>
<dbReference type="InterPro" id="IPR023213">
    <property type="entry name" value="CAT-like_dom_sf"/>
</dbReference>
<evidence type="ECO:0000256" key="8">
    <source>
        <dbReference type="ARBA" id="ARBA00023098"/>
    </source>
</evidence>
<dbReference type="RefSeq" id="WP_214056804.1">
    <property type="nucleotide sequence ID" value="NZ_BAAAHS010000011.1"/>
</dbReference>
<protein>
    <recommendedName>
        <fullName evidence="4 11">Diacylglycerol O-acyltransferase</fullName>
        <ecNumber evidence="4 11">2.3.1.20</ecNumber>
    </recommendedName>
</protein>
<evidence type="ECO:0000256" key="9">
    <source>
        <dbReference type="ARBA" id="ARBA00023315"/>
    </source>
</evidence>